<name>A0A9P4H8T3_9PLEO</name>
<proteinExistence type="predicted"/>
<reference evidence="2" key="1">
    <citation type="journal article" date="2020" name="Stud. Mycol.">
        <title>101 Dothideomycetes genomes: a test case for predicting lifestyles and emergence of pathogens.</title>
        <authorList>
            <person name="Haridas S."/>
            <person name="Albert R."/>
            <person name="Binder M."/>
            <person name="Bloem J."/>
            <person name="Labutti K."/>
            <person name="Salamov A."/>
            <person name="Andreopoulos B."/>
            <person name="Baker S."/>
            <person name="Barry K."/>
            <person name="Bills G."/>
            <person name="Bluhm B."/>
            <person name="Cannon C."/>
            <person name="Castanera R."/>
            <person name="Culley D."/>
            <person name="Daum C."/>
            <person name="Ezra D."/>
            <person name="Gonzalez J."/>
            <person name="Henrissat B."/>
            <person name="Kuo A."/>
            <person name="Liang C."/>
            <person name="Lipzen A."/>
            <person name="Lutzoni F."/>
            <person name="Magnuson J."/>
            <person name="Mondo S."/>
            <person name="Nolan M."/>
            <person name="Ohm R."/>
            <person name="Pangilinan J."/>
            <person name="Park H.-J."/>
            <person name="Ramirez L."/>
            <person name="Alfaro M."/>
            <person name="Sun H."/>
            <person name="Tritt A."/>
            <person name="Yoshinaga Y."/>
            <person name="Zwiers L.-H."/>
            <person name="Turgeon B."/>
            <person name="Goodwin S."/>
            <person name="Spatafora J."/>
            <person name="Crous P."/>
            <person name="Grigoriev I."/>
        </authorList>
    </citation>
    <scope>NUCLEOTIDE SEQUENCE</scope>
    <source>
        <strain evidence="2">CBS 110217</strain>
    </source>
</reference>
<accession>A0A9P4H8T3</accession>
<keyword evidence="3" id="KW-1185">Reference proteome</keyword>
<comment type="caution">
    <text evidence="2">The sequence shown here is derived from an EMBL/GenBank/DDBJ whole genome shotgun (WGS) entry which is preliminary data.</text>
</comment>
<gene>
    <name evidence="2" type="ORF">EK21DRAFT_89858</name>
</gene>
<dbReference type="Proteomes" id="UP000799777">
    <property type="component" value="Unassembled WGS sequence"/>
</dbReference>
<evidence type="ECO:0000313" key="3">
    <source>
        <dbReference type="Proteomes" id="UP000799777"/>
    </source>
</evidence>
<organism evidence="2 3">
    <name type="scientific">Setomelanomma holmii</name>
    <dbReference type="NCBI Taxonomy" id="210430"/>
    <lineage>
        <taxon>Eukaryota</taxon>
        <taxon>Fungi</taxon>
        <taxon>Dikarya</taxon>
        <taxon>Ascomycota</taxon>
        <taxon>Pezizomycotina</taxon>
        <taxon>Dothideomycetes</taxon>
        <taxon>Pleosporomycetidae</taxon>
        <taxon>Pleosporales</taxon>
        <taxon>Pleosporineae</taxon>
        <taxon>Phaeosphaeriaceae</taxon>
        <taxon>Setomelanomma</taxon>
    </lineage>
</organism>
<evidence type="ECO:0000313" key="2">
    <source>
        <dbReference type="EMBL" id="KAF2029274.1"/>
    </source>
</evidence>
<feature type="compositionally biased region" description="Basic and acidic residues" evidence="1">
    <location>
        <begin position="186"/>
        <end position="203"/>
    </location>
</feature>
<sequence>MAIVAGITCRDRGVAGNLWDFAERGRCYNALRRVAQTLLCEESAQRRGKACPGAPWKRMAGVFVGASSILSARLKKVRSSQGRLSTIATFRIRGRQKERTAIEAGASSSASLPSHAALARSTLSFRGPALPLGTTSEFKLHAGRGDLPCFWMNALTAARAKLLLVKEALNGVGRERSALDGGYRNGVEKEEPKGEKPFKDARGHRIGHCSRGQTPMSLALLGGQASNGPSKIREALEDTSPFGHLVEGLKRFESNTAEPSQASSLCRSLYRPNDHVFC</sequence>
<dbReference type="AlphaFoldDB" id="A0A9P4H8T3"/>
<evidence type="ECO:0000256" key="1">
    <source>
        <dbReference type="SAM" id="MobiDB-lite"/>
    </source>
</evidence>
<dbReference type="EMBL" id="ML978202">
    <property type="protein sequence ID" value="KAF2029274.1"/>
    <property type="molecule type" value="Genomic_DNA"/>
</dbReference>
<feature type="region of interest" description="Disordered" evidence="1">
    <location>
        <begin position="183"/>
        <end position="203"/>
    </location>
</feature>
<protein>
    <submittedName>
        <fullName evidence="2">Uncharacterized protein</fullName>
    </submittedName>
</protein>